<evidence type="ECO:0000313" key="1">
    <source>
        <dbReference type="EMBL" id="KZE78131.1"/>
    </source>
</evidence>
<accession>A0A163XMM0</accession>
<protein>
    <submittedName>
        <fullName evidence="1">Uncharacterized protein</fullName>
    </submittedName>
</protein>
<reference evidence="2" key="1">
    <citation type="submission" date="2016-01" db="EMBL/GenBank/DDBJ databases">
        <title>Draft genome of Chromobacterium sp. F49.</title>
        <authorList>
            <person name="Hong K.W."/>
        </authorList>
    </citation>
    <scope>NUCLEOTIDE SEQUENCE [LARGE SCALE GENOMIC DNA]</scope>
    <source>
        <strain evidence="2">M63</strain>
    </source>
</reference>
<sequence>MAKGYRVVAEHRIMGSRVNRTISEVEYANLLSSESFTIISAEAAVDYQEPGIRVSQHPGFQKMLKRIEK</sequence>
<proteinExistence type="predicted"/>
<dbReference type="EMBL" id="LQRA01000057">
    <property type="protein sequence ID" value="KZE78131.1"/>
    <property type="molecule type" value="Genomic_DNA"/>
</dbReference>
<name>A0A163XMM0_9BACL</name>
<comment type="caution">
    <text evidence="1">The sequence shown here is derived from an EMBL/GenBank/DDBJ whole genome shotgun (WGS) entry which is preliminary data.</text>
</comment>
<organism evidence="1 2">
    <name type="scientific">Paenibacillus elgii</name>
    <dbReference type="NCBI Taxonomy" id="189691"/>
    <lineage>
        <taxon>Bacteria</taxon>
        <taxon>Bacillati</taxon>
        <taxon>Bacillota</taxon>
        <taxon>Bacilli</taxon>
        <taxon>Bacillales</taxon>
        <taxon>Paenibacillaceae</taxon>
        <taxon>Paenibacillus</taxon>
    </lineage>
</organism>
<dbReference type="AlphaFoldDB" id="A0A163XMM0"/>
<dbReference type="RefSeq" id="WP_063183023.1">
    <property type="nucleotide sequence ID" value="NZ_LQRA01000057.1"/>
</dbReference>
<dbReference type="Proteomes" id="UP000076563">
    <property type="component" value="Unassembled WGS sequence"/>
</dbReference>
<evidence type="ECO:0000313" key="2">
    <source>
        <dbReference type="Proteomes" id="UP000076563"/>
    </source>
</evidence>
<gene>
    <name evidence="1" type="ORF">AV654_19340</name>
</gene>
<keyword evidence="2" id="KW-1185">Reference proteome</keyword>